<dbReference type="Pfam" id="PF00015">
    <property type="entry name" value="MCPsignal"/>
    <property type="match status" value="1"/>
</dbReference>
<evidence type="ECO:0000256" key="3">
    <source>
        <dbReference type="SAM" id="Coils"/>
    </source>
</evidence>
<dbReference type="PROSITE" id="PS50111">
    <property type="entry name" value="CHEMOTAXIS_TRANSDUC_2"/>
    <property type="match status" value="1"/>
</dbReference>
<accession>A0A7W5C3T9</accession>
<dbReference type="GO" id="GO:0016020">
    <property type="term" value="C:membrane"/>
    <property type="evidence" value="ECO:0007669"/>
    <property type="project" value="InterPro"/>
</dbReference>
<evidence type="ECO:0000259" key="4">
    <source>
        <dbReference type="PROSITE" id="PS50111"/>
    </source>
</evidence>
<reference evidence="5 6" key="1">
    <citation type="submission" date="2020-08" db="EMBL/GenBank/DDBJ databases">
        <title>Genomic Encyclopedia of Type Strains, Phase III (KMG-III): the genomes of soil and plant-associated and newly described type strains.</title>
        <authorList>
            <person name="Whitman W."/>
        </authorList>
    </citation>
    <scope>NUCLEOTIDE SEQUENCE [LARGE SCALE GENOMIC DNA]</scope>
    <source>
        <strain evidence="5 6">CECT 8234</strain>
    </source>
</reference>
<organism evidence="5 6">
    <name type="scientific">Paenibacillus endophyticus</name>
    <dbReference type="NCBI Taxonomy" id="1294268"/>
    <lineage>
        <taxon>Bacteria</taxon>
        <taxon>Bacillati</taxon>
        <taxon>Bacillota</taxon>
        <taxon>Bacilli</taxon>
        <taxon>Bacillales</taxon>
        <taxon>Paenibacillaceae</taxon>
        <taxon>Paenibacillus</taxon>
    </lineage>
</organism>
<sequence>MIKLSAERKRQLDYTGITEQDLKTLAVNKPIFQKIVDEVVDRFYDSVGQQPNLVSIIAKYSTIDRLKETQRWYYMSLTDGVIDQAYIDNRITIGAVHSRIGLTTDWYLGAYMTYLDISTNVLQQVLPGNWQEVVHALTKLFNLDSQFVLEAYNQHEQHKIQELADNRSVMLTTVTSAVQELASLMFELDEGAQSIAATAISTSQSQDKTHTLLGELREELDGITEMGTLIRGLSDQTHLLGLNAAIEAARAGENGRGFEVVANEVRKLAASSRNALEGIQSKLEEIDKKLSAVRHESELTSVEARNQAARSQELASFVHMVDKVTKDLQQLNQS</sequence>
<dbReference type="GO" id="GO:0007165">
    <property type="term" value="P:signal transduction"/>
    <property type="evidence" value="ECO:0007669"/>
    <property type="project" value="UniProtKB-KW"/>
</dbReference>
<dbReference type="InterPro" id="IPR044398">
    <property type="entry name" value="Globin-sensor_dom"/>
</dbReference>
<evidence type="ECO:0000256" key="2">
    <source>
        <dbReference type="PROSITE-ProRule" id="PRU00284"/>
    </source>
</evidence>
<evidence type="ECO:0000313" key="5">
    <source>
        <dbReference type="EMBL" id="MBB3150591.1"/>
    </source>
</evidence>
<dbReference type="RefSeq" id="WP_183558750.1">
    <property type="nucleotide sequence ID" value="NZ_CBCSLB010000004.1"/>
</dbReference>
<gene>
    <name evidence="5" type="ORF">FHS16_000625</name>
</gene>
<protein>
    <submittedName>
        <fullName evidence="5">Heme-based aerotactic transducer</fullName>
    </submittedName>
</protein>
<dbReference type="SMART" id="SM00283">
    <property type="entry name" value="MA"/>
    <property type="match status" value="1"/>
</dbReference>
<dbReference type="GO" id="GO:0020037">
    <property type="term" value="F:heme binding"/>
    <property type="evidence" value="ECO:0007669"/>
    <property type="project" value="InterPro"/>
</dbReference>
<keyword evidence="3" id="KW-0175">Coiled coil</keyword>
<proteinExistence type="predicted"/>
<dbReference type="InterPro" id="IPR004089">
    <property type="entry name" value="MCPsignal_dom"/>
</dbReference>
<feature type="domain" description="Methyl-accepting transducer" evidence="4">
    <location>
        <begin position="171"/>
        <end position="334"/>
    </location>
</feature>
<keyword evidence="1 2" id="KW-0807">Transducer</keyword>
<dbReference type="CDD" id="cd01068">
    <property type="entry name" value="globin_sensor"/>
    <property type="match status" value="1"/>
</dbReference>
<dbReference type="EMBL" id="JACHXW010000002">
    <property type="protein sequence ID" value="MBB3150591.1"/>
    <property type="molecule type" value="Genomic_DNA"/>
</dbReference>
<dbReference type="PANTHER" id="PTHR32089">
    <property type="entry name" value="METHYL-ACCEPTING CHEMOTAXIS PROTEIN MCPB"/>
    <property type="match status" value="1"/>
</dbReference>
<dbReference type="PANTHER" id="PTHR32089:SF112">
    <property type="entry name" value="LYSOZYME-LIKE PROTEIN-RELATED"/>
    <property type="match status" value="1"/>
</dbReference>
<dbReference type="SUPFAM" id="SSF46458">
    <property type="entry name" value="Globin-like"/>
    <property type="match status" value="1"/>
</dbReference>
<feature type="coiled-coil region" evidence="3">
    <location>
        <begin position="276"/>
        <end position="312"/>
    </location>
</feature>
<dbReference type="Proteomes" id="UP000518605">
    <property type="component" value="Unassembled WGS sequence"/>
</dbReference>
<dbReference type="SUPFAM" id="SSF58104">
    <property type="entry name" value="Methyl-accepting chemotaxis protein (MCP) signaling domain"/>
    <property type="match status" value="1"/>
</dbReference>
<dbReference type="InterPro" id="IPR039379">
    <property type="entry name" value="Protoglobin_sensor_dom"/>
</dbReference>
<dbReference type="Gene3D" id="1.10.287.950">
    <property type="entry name" value="Methyl-accepting chemotaxis protein"/>
    <property type="match status" value="1"/>
</dbReference>
<dbReference type="InterPro" id="IPR009050">
    <property type="entry name" value="Globin-like_sf"/>
</dbReference>
<dbReference type="Gene3D" id="1.10.490.10">
    <property type="entry name" value="Globins"/>
    <property type="match status" value="1"/>
</dbReference>
<comment type="caution">
    <text evidence="5">The sequence shown here is derived from an EMBL/GenBank/DDBJ whole genome shotgun (WGS) entry which is preliminary data.</text>
</comment>
<dbReference type="Pfam" id="PF11563">
    <property type="entry name" value="Protoglobin"/>
    <property type="match status" value="1"/>
</dbReference>
<dbReference type="AlphaFoldDB" id="A0A7W5C3T9"/>
<evidence type="ECO:0000313" key="6">
    <source>
        <dbReference type="Proteomes" id="UP000518605"/>
    </source>
</evidence>
<keyword evidence="6" id="KW-1185">Reference proteome</keyword>
<dbReference type="GO" id="GO:0019825">
    <property type="term" value="F:oxygen binding"/>
    <property type="evidence" value="ECO:0007669"/>
    <property type="project" value="InterPro"/>
</dbReference>
<name>A0A7W5C3T9_9BACL</name>
<evidence type="ECO:0000256" key="1">
    <source>
        <dbReference type="ARBA" id="ARBA00023224"/>
    </source>
</evidence>
<dbReference type="InterPro" id="IPR012292">
    <property type="entry name" value="Globin/Proto"/>
</dbReference>